<dbReference type="InterPro" id="IPR001190">
    <property type="entry name" value="SRCR"/>
</dbReference>
<dbReference type="Proteomes" id="UP000245320">
    <property type="component" value="Chromosome 1"/>
</dbReference>
<feature type="domain" description="SRCR" evidence="7">
    <location>
        <begin position="374"/>
        <end position="476"/>
    </location>
</feature>
<keyword evidence="4" id="KW-0325">Glycoprotein</keyword>
<dbReference type="FunCoup" id="A0A6J3RQI9">
    <property type="interactions" value="30"/>
</dbReference>
<keyword evidence="2" id="KW-0677">Repeat</keyword>
<dbReference type="SMART" id="SM00202">
    <property type="entry name" value="SR"/>
    <property type="match status" value="3"/>
</dbReference>
<keyword evidence="3 5" id="KW-1015">Disulfide bond</keyword>
<dbReference type="InParanoid" id="A0A6J3RQI9"/>
<dbReference type="PANTHER" id="PTHR45817">
    <property type="entry name" value="LYSYL OXIDASE-LIKE-RELATED"/>
    <property type="match status" value="1"/>
</dbReference>
<dbReference type="PRINTS" id="PR00258">
    <property type="entry name" value="SPERACTRCPTR"/>
</dbReference>
<dbReference type="PANTHER" id="PTHR45817:SF4">
    <property type="entry name" value="LYSYL OXIDASE-LIKE-RELATED"/>
    <property type="match status" value="1"/>
</dbReference>
<dbReference type="AlphaFoldDB" id="A0A6J3RQI9"/>
<evidence type="ECO:0000256" key="1">
    <source>
        <dbReference type="ARBA" id="ARBA00022729"/>
    </source>
</evidence>
<feature type="domain" description="SRCR" evidence="7">
    <location>
        <begin position="268"/>
        <end position="369"/>
    </location>
</feature>
<feature type="disulfide bond" evidence="5">
    <location>
        <begin position="338"/>
        <end position="348"/>
    </location>
</feature>
<organism evidence="8 9">
    <name type="scientific">Tursiops truncatus</name>
    <name type="common">Atlantic bottle-nosed dolphin</name>
    <name type="synonym">Delphinus truncatus</name>
    <dbReference type="NCBI Taxonomy" id="9739"/>
    <lineage>
        <taxon>Eukaryota</taxon>
        <taxon>Metazoa</taxon>
        <taxon>Chordata</taxon>
        <taxon>Craniata</taxon>
        <taxon>Vertebrata</taxon>
        <taxon>Euteleostomi</taxon>
        <taxon>Mammalia</taxon>
        <taxon>Eutheria</taxon>
        <taxon>Laurasiatheria</taxon>
        <taxon>Artiodactyla</taxon>
        <taxon>Whippomorpha</taxon>
        <taxon>Cetacea</taxon>
        <taxon>Odontoceti</taxon>
        <taxon>Delphinidae</taxon>
        <taxon>Tursiops</taxon>
    </lineage>
</organism>
<dbReference type="OrthoDB" id="536948at2759"/>
<accession>A0A6J3RQI9</accession>
<dbReference type="Pfam" id="PF00530">
    <property type="entry name" value="SRCR"/>
    <property type="match status" value="3"/>
</dbReference>
<dbReference type="RefSeq" id="XP_033716966.1">
    <property type="nucleotide sequence ID" value="XM_033861075.1"/>
</dbReference>
<gene>
    <name evidence="9" type="primary">CD5L</name>
</gene>
<comment type="caution">
    <text evidence="5">Lacks conserved residue(s) required for the propagation of feature annotation.</text>
</comment>
<evidence type="ECO:0000313" key="9">
    <source>
        <dbReference type="RefSeq" id="XP_033716966.1"/>
    </source>
</evidence>
<dbReference type="InterPro" id="IPR050912">
    <property type="entry name" value="LOX-like_protein"/>
</dbReference>
<dbReference type="CTD" id="922"/>
<evidence type="ECO:0000259" key="7">
    <source>
        <dbReference type="PROSITE" id="PS50287"/>
    </source>
</evidence>
<reference evidence="9" key="1">
    <citation type="submission" date="2025-08" db="UniProtKB">
        <authorList>
            <consortium name="RefSeq"/>
        </authorList>
    </citation>
    <scope>IDENTIFICATION</scope>
    <source>
        <tissue evidence="9">Spleen</tissue>
    </source>
</reference>
<evidence type="ECO:0000256" key="4">
    <source>
        <dbReference type="ARBA" id="ARBA00023180"/>
    </source>
</evidence>
<dbReference type="SUPFAM" id="SSF56487">
    <property type="entry name" value="SRCR-like"/>
    <property type="match status" value="3"/>
</dbReference>
<dbReference type="GO" id="GO:0016020">
    <property type="term" value="C:membrane"/>
    <property type="evidence" value="ECO:0007669"/>
    <property type="project" value="InterPro"/>
</dbReference>
<keyword evidence="1" id="KW-0732">Signal</keyword>
<evidence type="ECO:0000256" key="3">
    <source>
        <dbReference type="ARBA" id="ARBA00023157"/>
    </source>
</evidence>
<evidence type="ECO:0000256" key="2">
    <source>
        <dbReference type="ARBA" id="ARBA00022737"/>
    </source>
</evidence>
<feature type="region of interest" description="Disordered" evidence="6">
    <location>
        <begin position="86"/>
        <end position="158"/>
    </location>
</feature>
<dbReference type="PROSITE" id="PS50287">
    <property type="entry name" value="SRCR_2"/>
    <property type="match status" value="3"/>
</dbReference>
<feature type="disulfide bond" evidence="5">
    <location>
        <begin position="445"/>
        <end position="455"/>
    </location>
</feature>
<feature type="disulfide bond" evidence="5">
    <location>
        <begin position="233"/>
        <end position="243"/>
    </location>
</feature>
<keyword evidence="8" id="KW-1185">Reference proteome</keyword>
<dbReference type="FunFam" id="3.10.250.10:FF:000006">
    <property type="entry name" value="neurotrypsin isoform X2"/>
    <property type="match status" value="1"/>
</dbReference>
<dbReference type="GO" id="GO:0004720">
    <property type="term" value="F:protein-lysine 6-oxidase activity"/>
    <property type="evidence" value="ECO:0007669"/>
    <property type="project" value="TreeGrafter"/>
</dbReference>
<evidence type="ECO:0000313" key="8">
    <source>
        <dbReference type="Proteomes" id="UP000245320"/>
    </source>
</evidence>
<protein>
    <submittedName>
        <fullName evidence="9">CD5 antigen-like</fullName>
    </submittedName>
</protein>
<dbReference type="GO" id="GO:0005615">
    <property type="term" value="C:extracellular space"/>
    <property type="evidence" value="ECO:0007669"/>
    <property type="project" value="TreeGrafter"/>
</dbReference>
<dbReference type="Gene3D" id="3.10.250.10">
    <property type="entry name" value="SRCR-like domain"/>
    <property type="match status" value="3"/>
</dbReference>
<name>A0A6J3RQI9_TURTR</name>
<dbReference type="InterPro" id="IPR036772">
    <property type="entry name" value="SRCR-like_dom_sf"/>
</dbReference>
<dbReference type="PROSITE" id="PS00420">
    <property type="entry name" value="SRCR_1"/>
    <property type="match status" value="3"/>
</dbReference>
<feature type="domain" description="SRCR" evidence="7">
    <location>
        <begin position="161"/>
        <end position="263"/>
    </location>
</feature>
<proteinExistence type="predicted"/>
<dbReference type="FunFam" id="3.10.250.10:FF:000010">
    <property type="entry name" value="T-cell differentiation antigen CD6"/>
    <property type="match status" value="2"/>
</dbReference>
<dbReference type="GeneID" id="101320176"/>
<evidence type="ECO:0000256" key="6">
    <source>
        <dbReference type="SAM" id="MobiDB-lite"/>
    </source>
</evidence>
<evidence type="ECO:0000256" key="5">
    <source>
        <dbReference type="PROSITE-ProRule" id="PRU00196"/>
    </source>
</evidence>
<sequence>MCPEWSARGLTSMEVARLAVIWLHQSQIPQQQYGHLPMEGTKTTAKLTVLMENRTCPPDLEENEVGSFRNLTQLQCVSASPVCSRAVGPQWRSSSSPSPRGVKYLTHPGGTETGRQECSHFGKGPGNGLEQNRPCQLRNKGPGGQSSRDKKLGIKKSSSRTRLVGGRHRCEGRVEVERDGQWGTVCDDGWDMKDVEVVCRELGCGAATGTPSGTLYKPLAEKDQKVLIQAVNCSGMESKLIHCEQEEDVFDCSHNEDAGVMCEIPETVRLVGGPGRCKGRVEVKHREQWGTVCKAGWNLSAAKVVCRQLGCGRATLTQRCCNKDTQGQGPIWLSKVSCSGQEGNLHDCPSGLWGNNNCTHDEDTWVECEDSFDLRLVGGDTRCSGRLEVLHKGEWGSVCDDGWGEKEEQVVCKQLGCGESIFLSAKARRNFGLGAGRIWLDDVHCSGKEQSLEQCRHRFWGHHNCNHKEDVAVTCLEL</sequence>